<dbReference type="OrthoDB" id="2017317at2759"/>
<evidence type="ECO:0000256" key="2">
    <source>
        <dbReference type="ARBA" id="ARBA00023239"/>
    </source>
</evidence>
<dbReference type="EMBL" id="MU253770">
    <property type="protein sequence ID" value="KAG9247501.1"/>
    <property type="molecule type" value="Genomic_DNA"/>
</dbReference>
<reference evidence="6" key="1">
    <citation type="journal article" date="2021" name="IMA Fungus">
        <title>Genomic characterization of three marine fungi, including Emericellopsis atlantica sp. nov. with signatures of a generalist lifestyle and marine biomass degradation.</title>
        <authorList>
            <person name="Hagestad O.C."/>
            <person name="Hou L."/>
            <person name="Andersen J.H."/>
            <person name="Hansen E.H."/>
            <person name="Altermark B."/>
            <person name="Li C."/>
            <person name="Kuhnert E."/>
            <person name="Cox R.J."/>
            <person name="Crous P.W."/>
            <person name="Spatafora J.W."/>
            <person name="Lail K."/>
            <person name="Amirebrahimi M."/>
            <person name="Lipzen A."/>
            <person name="Pangilinan J."/>
            <person name="Andreopoulos W."/>
            <person name="Hayes R.D."/>
            <person name="Ng V."/>
            <person name="Grigoriev I.V."/>
            <person name="Jackson S.A."/>
            <person name="Sutton T.D.S."/>
            <person name="Dobson A.D.W."/>
            <person name="Rama T."/>
        </authorList>
    </citation>
    <scope>NUCLEOTIDE SEQUENCE</scope>
    <source>
        <strain evidence="6">TRa3180A</strain>
    </source>
</reference>
<evidence type="ECO:0000313" key="6">
    <source>
        <dbReference type="EMBL" id="KAG9247501.1"/>
    </source>
</evidence>
<dbReference type="Proteomes" id="UP000887226">
    <property type="component" value="Unassembled WGS sequence"/>
</dbReference>
<feature type="binding site" evidence="4">
    <location>
        <position position="220"/>
    </location>
    <ligand>
        <name>substrate</name>
    </ligand>
</feature>
<dbReference type="EC" id="4.3.2.9" evidence="1"/>
<gene>
    <name evidence="6" type="ORF">BJ878DRAFT_492155</name>
</gene>
<evidence type="ECO:0000256" key="4">
    <source>
        <dbReference type="PIRSR" id="PIRSR617939-2"/>
    </source>
</evidence>
<feature type="binding site" evidence="4">
    <location>
        <begin position="73"/>
        <end position="78"/>
    </location>
    <ligand>
        <name>substrate</name>
    </ligand>
</feature>
<accession>A0A9P8CJG3</accession>
<dbReference type="PANTHER" id="PTHR12935">
    <property type="entry name" value="GAMMA-GLUTAMYLCYCLOTRANSFERASE"/>
    <property type="match status" value="1"/>
</dbReference>
<keyword evidence="2" id="KW-0456">Lyase</keyword>
<organism evidence="6 7">
    <name type="scientific">Calycina marina</name>
    <dbReference type="NCBI Taxonomy" id="1763456"/>
    <lineage>
        <taxon>Eukaryota</taxon>
        <taxon>Fungi</taxon>
        <taxon>Dikarya</taxon>
        <taxon>Ascomycota</taxon>
        <taxon>Pezizomycotina</taxon>
        <taxon>Leotiomycetes</taxon>
        <taxon>Helotiales</taxon>
        <taxon>Pezizellaceae</taxon>
        <taxon>Calycina</taxon>
    </lineage>
</organism>
<dbReference type="Gene3D" id="3.10.490.10">
    <property type="entry name" value="Gamma-glutamyl cyclotransferase-like"/>
    <property type="match status" value="1"/>
</dbReference>
<proteinExistence type="predicted"/>
<protein>
    <recommendedName>
        <fullName evidence="1">gamma-glutamylcyclotransferase</fullName>
        <ecNumber evidence="1">4.3.2.9</ecNumber>
    </recommendedName>
</protein>
<feature type="active site" description="Proton acceptor" evidence="3">
    <location>
        <position position="161"/>
    </location>
</feature>
<dbReference type="GO" id="GO:0003839">
    <property type="term" value="F:gamma-glutamylcyclotransferase activity"/>
    <property type="evidence" value="ECO:0007669"/>
    <property type="project" value="UniProtKB-EC"/>
</dbReference>
<evidence type="ECO:0000256" key="1">
    <source>
        <dbReference type="ARBA" id="ARBA00012346"/>
    </source>
</evidence>
<evidence type="ECO:0000256" key="3">
    <source>
        <dbReference type="PIRSR" id="PIRSR617939-1"/>
    </source>
</evidence>
<dbReference type="InterPro" id="IPR017939">
    <property type="entry name" value="G-Glutamylcylcotransferase"/>
</dbReference>
<dbReference type="PANTHER" id="PTHR12935:SF0">
    <property type="entry name" value="GAMMA-GLUTAMYLCYCLOTRANSFERASE"/>
    <property type="match status" value="1"/>
</dbReference>
<evidence type="ECO:0000313" key="7">
    <source>
        <dbReference type="Proteomes" id="UP000887226"/>
    </source>
</evidence>
<sequence length="341" mass="38201">MPYSSEKKLATQLPETQDTQPARTSGLLAWDIMRRMYIVRTKRFRSEEAVIAKLPETSLERLSAANSKSTVLYLAYGSNLSAETFKGNRGIKPLSAINVHVPALDLTFDLAGIPYNEPCFANTRYRPTSGEHTQEIGWHKGLVGVVYEVTLEDYRTIIATEGGGASYKDIKVDCYILPGNTAVPSQPVGTPFKAHTLFCPRGGEKLFRPDQEYAQASVRYLNLITDGAEEHDLPAEYMAYLYSLQPYTITSTRQTIGKGIFTTIWMPVILALFGLGKQLADEDGKVPTWLARCYAILFLIMWTCYDAIFKPVFGDGERTVEKEGDMEIDSKSNYHKCGRRC</sequence>
<name>A0A9P8CJG3_9HELO</name>
<feature type="region of interest" description="Disordered" evidence="5">
    <location>
        <begin position="1"/>
        <end position="20"/>
    </location>
</feature>
<dbReference type="AlphaFoldDB" id="A0A9P8CJG3"/>
<keyword evidence="7" id="KW-1185">Reference proteome</keyword>
<evidence type="ECO:0000256" key="5">
    <source>
        <dbReference type="SAM" id="MobiDB-lite"/>
    </source>
</evidence>
<comment type="caution">
    <text evidence="6">The sequence shown here is derived from an EMBL/GenBank/DDBJ whole genome shotgun (WGS) entry which is preliminary data.</text>
</comment>